<protein>
    <submittedName>
        <fullName evidence="2">Uncharacterized protein DUF1918</fullName>
    </submittedName>
</protein>
<dbReference type="RefSeq" id="WP_106320043.1">
    <property type="nucleotide sequence ID" value="NZ_BOMO01000070.1"/>
</dbReference>
<dbReference type="InterPro" id="IPR015035">
    <property type="entry name" value="DUF1918"/>
</dbReference>
<dbReference type="EMBL" id="PVMZ01000007">
    <property type="protein sequence ID" value="PRX20821.1"/>
    <property type="molecule type" value="Genomic_DNA"/>
</dbReference>
<sequence>MIAHVGDRIVVKGKHVGDGSRGGVITQLRHEDGTPPYEVQWDDGHTGLIFPGPETHLEAGRASAVS</sequence>
<organism evidence="2 3">
    <name type="scientific">Actinoplanes italicus</name>
    <dbReference type="NCBI Taxonomy" id="113567"/>
    <lineage>
        <taxon>Bacteria</taxon>
        <taxon>Bacillati</taxon>
        <taxon>Actinomycetota</taxon>
        <taxon>Actinomycetes</taxon>
        <taxon>Micromonosporales</taxon>
        <taxon>Micromonosporaceae</taxon>
        <taxon>Actinoplanes</taxon>
    </lineage>
</organism>
<reference evidence="2 3" key="1">
    <citation type="submission" date="2018-03" db="EMBL/GenBank/DDBJ databases">
        <title>Genomic Encyclopedia of Archaeal and Bacterial Type Strains, Phase II (KMG-II): from individual species to whole genera.</title>
        <authorList>
            <person name="Goeker M."/>
        </authorList>
    </citation>
    <scope>NUCLEOTIDE SEQUENCE [LARGE SCALE GENOMIC DNA]</scope>
    <source>
        <strain evidence="2 3">DSM 43146</strain>
    </source>
</reference>
<dbReference type="SUPFAM" id="SSF50118">
    <property type="entry name" value="Cell growth inhibitor/plasmid maintenance toxic component"/>
    <property type="match status" value="1"/>
</dbReference>
<gene>
    <name evidence="2" type="ORF">CLV67_10798</name>
</gene>
<dbReference type="AlphaFoldDB" id="A0A2T0KC67"/>
<evidence type="ECO:0000259" key="1">
    <source>
        <dbReference type="Pfam" id="PF08940"/>
    </source>
</evidence>
<dbReference type="Pfam" id="PF08940">
    <property type="entry name" value="DUF1918"/>
    <property type="match status" value="1"/>
</dbReference>
<dbReference type="Gene3D" id="2.30.30.440">
    <property type="entry name" value="Domain of unknown function DUF1918"/>
    <property type="match status" value="1"/>
</dbReference>
<evidence type="ECO:0000313" key="3">
    <source>
        <dbReference type="Proteomes" id="UP000239415"/>
    </source>
</evidence>
<proteinExistence type="predicted"/>
<feature type="domain" description="DUF1918" evidence="1">
    <location>
        <begin position="1"/>
        <end position="56"/>
    </location>
</feature>
<evidence type="ECO:0000313" key="2">
    <source>
        <dbReference type="EMBL" id="PRX20821.1"/>
    </source>
</evidence>
<dbReference type="OrthoDB" id="4828144at2"/>
<keyword evidence="3" id="KW-1185">Reference proteome</keyword>
<accession>A0A2T0KC67</accession>
<name>A0A2T0KC67_9ACTN</name>
<comment type="caution">
    <text evidence="2">The sequence shown here is derived from an EMBL/GenBank/DDBJ whole genome shotgun (WGS) entry which is preliminary data.</text>
</comment>
<dbReference type="Proteomes" id="UP000239415">
    <property type="component" value="Unassembled WGS sequence"/>
</dbReference>